<evidence type="ECO:0000313" key="5">
    <source>
        <dbReference type="EMBL" id="RQX03107.1"/>
    </source>
</evidence>
<dbReference type="PANTHER" id="PTHR32294:SF4">
    <property type="entry name" value="ERROR-PRONE DNA POLYMERASE"/>
    <property type="match status" value="1"/>
</dbReference>
<protein>
    <recommendedName>
        <fullName evidence="2">Error-prone DNA polymerase</fullName>
    </recommendedName>
</protein>
<dbReference type="EMBL" id="QGSZ01000197">
    <property type="protein sequence ID" value="RQX03107.1"/>
    <property type="molecule type" value="Genomic_DNA"/>
</dbReference>
<dbReference type="InterPro" id="IPR004365">
    <property type="entry name" value="NA-bd_OB_tRNA"/>
</dbReference>
<dbReference type="Gene3D" id="1.10.150.870">
    <property type="match status" value="1"/>
</dbReference>
<feature type="domain" description="DNA polymerase helix-hairpin-helix motif" evidence="4">
    <location>
        <begin position="12"/>
        <end position="77"/>
    </location>
</feature>
<dbReference type="CDD" id="cd04485">
    <property type="entry name" value="DnaE_OBF"/>
    <property type="match status" value="1"/>
</dbReference>
<organism evidence="5 6">
    <name type="scientific">Micromonospora inaquosa</name>
    <dbReference type="NCBI Taxonomy" id="2203716"/>
    <lineage>
        <taxon>Bacteria</taxon>
        <taxon>Bacillati</taxon>
        <taxon>Actinomycetota</taxon>
        <taxon>Actinomycetes</taxon>
        <taxon>Micromonosporales</taxon>
        <taxon>Micromonosporaceae</taxon>
        <taxon>Micromonospora</taxon>
    </lineage>
</organism>
<evidence type="ECO:0000256" key="1">
    <source>
        <dbReference type="ARBA" id="ARBA00007391"/>
    </source>
</evidence>
<name>A0A3N9X9N6_9ACTN</name>
<evidence type="ECO:0000259" key="3">
    <source>
        <dbReference type="Pfam" id="PF01336"/>
    </source>
</evidence>
<dbReference type="AlphaFoldDB" id="A0A3N9X9N6"/>
<comment type="similarity">
    <text evidence="1">Belongs to the DNA polymerase type-C family. DnaE2 subfamily.</text>
</comment>
<feature type="domain" description="OB" evidence="3">
    <location>
        <begin position="157"/>
        <end position="228"/>
    </location>
</feature>
<proteinExistence type="inferred from homology"/>
<dbReference type="InterPro" id="IPR004805">
    <property type="entry name" value="DnaE2/DnaE/PolC"/>
</dbReference>
<dbReference type="PANTHER" id="PTHR32294">
    <property type="entry name" value="DNA POLYMERASE III SUBUNIT ALPHA"/>
    <property type="match status" value="1"/>
</dbReference>
<dbReference type="Pfam" id="PF01336">
    <property type="entry name" value="tRNA_anti-codon"/>
    <property type="match status" value="1"/>
</dbReference>
<evidence type="ECO:0000259" key="4">
    <source>
        <dbReference type="Pfam" id="PF14579"/>
    </source>
</evidence>
<evidence type="ECO:0000256" key="2">
    <source>
        <dbReference type="ARBA" id="ARBA00017273"/>
    </source>
</evidence>
<dbReference type="GO" id="GO:0008408">
    <property type="term" value="F:3'-5' exonuclease activity"/>
    <property type="evidence" value="ECO:0007669"/>
    <property type="project" value="InterPro"/>
</dbReference>
<dbReference type="Pfam" id="PF14579">
    <property type="entry name" value="HHH_6"/>
    <property type="match status" value="1"/>
</dbReference>
<evidence type="ECO:0000313" key="6">
    <source>
        <dbReference type="Proteomes" id="UP000282312"/>
    </source>
</evidence>
<reference evidence="5 6" key="1">
    <citation type="submission" date="2018-05" db="EMBL/GenBank/DDBJ databases">
        <title>Micromonospora from Atacama Desert.</title>
        <authorList>
            <person name="Carro L."/>
            <person name="Goodfellow M."/>
            <person name="Klenk H.-P."/>
        </authorList>
    </citation>
    <scope>NUCLEOTIDE SEQUENCE [LARGE SCALE GENOMIC DNA]</scope>
    <source>
        <strain evidence="5 6">LB39</strain>
    </source>
</reference>
<gene>
    <name evidence="5" type="ORF">DLJ59_13425</name>
</gene>
<dbReference type="GO" id="GO:0003676">
    <property type="term" value="F:nucleic acid binding"/>
    <property type="evidence" value="ECO:0007669"/>
    <property type="project" value="InterPro"/>
</dbReference>
<dbReference type="RefSeq" id="WP_244235998.1">
    <property type="nucleotide sequence ID" value="NZ_QGSZ01000197.1"/>
</dbReference>
<accession>A0A3N9X9N6</accession>
<dbReference type="InterPro" id="IPR029460">
    <property type="entry name" value="DNAPol_HHH"/>
</dbReference>
<dbReference type="GO" id="GO:0006260">
    <property type="term" value="P:DNA replication"/>
    <property type="evidence" value="ECO:0007669"/>
    <property type="project" value="InterPro"/>
</dbReference>
<keyword evidence="6" id="KW-1185">Reference proteome</keyword>
<sequence>AEPHAWGLGGPAVRLGLSSVRTLGAEVAERIEAERVAGGPYRDMPDLARRLGLTAAQLEALATADAFACFGLTRRQALWAAGAAAQDRPGRLPGTVTGAAAPTLPGMEAVDRLVADVWATGLSPESHPARFIRGQLDVLGAVPIARLGRVEPGQRIRVGGIVTHRQRPATAGGVTFLNLEDETGMLNVTCSPGLWQRYRRVARTSAALVVRGRLQRHEGVTNLVADRLDAIEPPVSPASRDFR</sequence>
<dbReference type="Proteomes" id="UP000282312">
    <property type="component" value="Unassembled WGS sequence"/>
</dbReference>
<feature type="non-terminal residue" evidence="5">
    <location>
        <position position="1"/>
    </location>
</feature>
<comment type="caution">
    <text evidence="5">The sequence shown here is derived from an EMBL/GenBank/DDBJ whole genome shotgun (WGS) entry which is preliminary data.</text>
</comment>